<reference evidence="2 3" key="1">
    <citation type="submission" date="2014-11" db="EMBL/GenBank/DDBJ databases">
        <title>Genetic blueprint of the zoonotic pathogen Toxocara canis.</title>
        <authorList>
            <person name="Zhu X.-Q."/>
            <person name="Korhonen P.K."/>
            <person name="Cai H."/>
            <person name="Young N.D."/>
            <person name="Nejsum P."/>
            <person name="von Samson-Himmelstjerna G."/>
            <person name="Boag P.R."/>
            <person name="Tan P."/>
            <person name="Li Q."/>
            <person name="Min J."/>
            <person name="Yang Y."/>
            <person name="Wang X."/>
            <person name="Fang X."/>
            <person name="Hall R.S."/>
            <person name="Hofmann A."/>
            <person name="Sternberg P.W."/>
            <person name="Jex A.R."/>
            <person name="Gasser R.B."/>
        </authorList>
    </citation>
    <scope>NUCLEOTIDE SEQUENCE [LARGE SCALE GENOMIC DNA]</scope>
    <source>
        <strain evidence="2">PN_DK_2014</strain>
    </source>
</reference>
<evidence type="ECO:0000313" key="3">
    <source>
        <dbReference type="Proteomes" id="UP000031036"/>
    </source>
</evidence>
<comment type="caution">
    <text evidence="2">The sequence shown here is derived from an EMBL/GenBank/DDBJ whole genome shotgun (WGS) entry which is preliminary data.</text>
</comment>
<dbReference type="AlphaFoldDB" id="A0A0B2W3C6"/>
<evidence type="ECO:0000256" key="1">
    <source>
        <dbReference type="SAM" id="MobiDB-lite"/>
    </source>
</evidence>
<evidence type="ECO:0000313" key="2">
    <source>
        <dbReference type="EMBL" id="KHN87680.1"/>
    </source>
</evidence>
<keyword evidence="3" id="KW-1185">Reference proteome</keyword>
<accession>A0A0B2W3C6</accession>
<dbReference type="EMBL" id="JPKZ01000371">
    <property type="protein sequence ID" value="KHN87680.1"/>
    <property type="molecule type" value="Genomic_DNA"/>
</dbReference>
<sequence>MRPGMYRGRFLFPYYFLYEYREYLVQRAASSEGRSCLMADEYVSEDEEFACDCIASRIHEALPGTPGSRAGFIPYEAVYDAQDVARRRGYWIPGVPVKAKITNVEKDTKFGLHLINAYLYTIELEHGPFKWSVVKRNKDFAVLAARLMTHRAAERIRAPVRRAQEVLDDALESVGVDIIPDHKENCPYRNRSRTKVHTLTMETDAFDSKRDSSEQKTDGISDDHLELSRDRGISDSTRSSKSKRAPLARIDTVVPDETAVVRRHTGDYEAVVCSGLSFLTKDLSIKKGFQEQIMRNAILDLH</sequence>
<protein>
    <submittedName>
        <fullName evidence="2">Phospholipase D1</fullName>
    </submittedName>
</protein>
<organism evidence="2 3">
    <name type="scientific">Toxocara canis</name>
    <name type="common">Canine roundworm</name>
    <dbReference type="NCBI Taxonomy" id="6265"/>
    <lineage>
        <taxon>Eukaryota</taxon>
        <taxon>Metazoa</taxon>
        <taxon>Ecdysozoa</taxon>
        <taxon>Nematoda</taxon>
        <taxon>Chromadorea</taxon>
        <taxon>Rhabditida</taxon>
        <taxon>Spirurina</taxon>
        <taxon>Ascaridomorpha</taxon>
        <taxon>Ascaridoidea</taxon>
        <taxon>Toxocaridae</taxon>
        <taxon>Toxocara</taxon>
    </lineage>
</organism>
<feature type="compositionally biased region" description="Basic and acidic residues" evidence="1">
    <location>
        <begin position="206"/>
        <end position="233"/>
    </location>
</feature>
<dbReference type="STRING" id="6265.A0A0B2W3C6"/>
<dbReference type="OrthoDB" id="5859990at2759"/>
<feature type="region of interest" description="Disordered" evidence="1">
    <location>
        <begin position="202"/>
        <end position="245"/>
    </location>
</feature>
<name>A0A0B2W3C6_TOXCA</name>
<gene>
    <name evidence="2" type="primary">Pld1</name>
    <name evidence="2" type="ORF">Tcan_18501</name>
</gene>
<dbReference type="Proteomes" id="UP000031036">
    <property type="component" value="Unassembled WGS sequence"/>
</dbReference>
<proteinExistence type="predicted"/>